<dbReference type="EMBL" id="JAHUZN010000005">
    <property type="protein sequence ID" value="KAG8492685.1"/>
    <property type="molecule type" value="Genomic_DNA"/>
</dbReference>
<evidence type="ECO:0000313" key="1">
    <source>
        <dbReference type="EMBL" id="KAG8492685.1"/>
    </source>
</evidence>
<reference evidence="1 2" key="1">
    <citation type="journal article" date="2021" name="bioRxiv">
        <title>The Gossypium anomalum genome as a resource for cotton improvement and evolutionary analysis of hybrid incompatibility.</title>
        <authorList>
            <person name="Grover C.E."/>
            <person name="Yuan D."/>
            <person name="Arick M.A."/>
            <person name="Miller E.R."/>
            <person name="Hu G."/>
            <person name="Peterson D.G."/>
            <person name="Wendel J.F."/>
            <person name="Udall J.A."/>
        </authorList>
    </citation>
    <scope>NUCLEOTIDE SEQUENCE [LARGE SCALE GENOMIC DNA]</scope>
    <source>
        <strain evidence="1">JFW-Udall</strain>
        <tissue evidence="1">Leaf</tissue>
    </source>
</reference>
<dbReference type="OrthoDB" id="10315456at2759"/>
<evidence type="ECO:0000313" key="2">
    <source>
        <dbReference type="Proteomes" id="UP000701853"/>
    </source>
</evidence>
<dbReference type="Proteomes" id="UP000701853">
    <property type="component" value="Chromosome 5"/>
</dbReference>
<keyword evidence="2" id="KW-1185">Reference proteome</keyword>
<comment type="caution">
    <text evidence="1">The sequence shown here is derived from an EMBL/GenBank/DDBJ whole genome shotgun (WGS) entry which is preliminary data.</text>
</comment>
<dbReference type="AlphaFoldDB" id="A0A8J5ZCJ5"/>
<accession>A0A8J5ZCJ5</accession>
<organism evidence="1 2">
    <name type="scientific">Gossypium anomalum</name>
    <dbReference type="NCBI Taxonomy" id="47600"/>
    <lineage>
        <taxon>Eukaryota</taxon>
        <taxon>Viridiplantae</taxon>
        <taxon>Streptophyta</taxon>
        <taxon>Embryophyta</taxon>
        <taxon>Tracheophyta</taxon>
        <taxon>Spermatophyta</taxon>
        <taxon>Magnoliopsida</taxon>
        <taxon>eudicotyledons</taxon>
        <taxon>Gunneridae</taxon>
        <taxon>Pentapetalae</taxon>
        <taxon>rosids</taxon>
        <taxon>malvids</taxon>
        <taxon>Malvales</taxon>
        <taxon>Malvaceae</taxon>
        <taxon>Malvoideae</taxon>
        <taxon>Gossypium</taxon>
    </lineage>
</organism>
<proteinExistence type="predicted"/>
<sequence>MPFLKDLIVWLSQESKLLMYSLKILSPKQVSNQTALTYSQLSNKCSTISSSLPLISQIRLGRHLLFHNPNLVGKALEYHLHKKVFSLQGMNGQTSLSSPSMSYIMVFCIVSFSSFDNQRPLVGRFQLFSFFLNISATLIGLSSVASSRASIRLLQVQEALDPLLASRKE</sequence>
<gene>
    <name evidence="1" type="ORF">CXB51_010352</name>
</gene>
<protein>
    <submittedName>
        <fullName evidence="1">Uncharacterized protein</fullName>
    </submittedName>
</protein>
<name>A0A8J5ZCJ5_9ROSI</name>